<evidence type="ECO:0000256" key="1">
    <source>
        <dbReference type="SAM" id="Phobius"/>
    </source>
</evidence>
<name>A0A5C5Y3T8_9PLAN</name>
<protein>
    <recommendedName>
        <fullName evidence="2">Right handed beta helix domain-containing protein</fullName>
    </recommendedName>
</protein>
<feature type="transmembrane region" description="Helical" evidence="1">
    <location>
        <begin position="29"/>
        <end position="50"/>
    </location>
</feature>
<dbReference type="InterPro" id="IPR011050">
    <property type="entry name" value="Pectin_lyase_fold/virulence"/>
</dbReference>
<dbReference type="OrthoDB" id="9808066at2"/>
<keyword evidence="4" id="KW-1185">Reference proteome</keyword>
<evidence type="ECO:0000313" key="4">
    <source>
        <dbReference type="Proteomes" id="UP000317238"/>
    </source>
</evidence>
<comment type="caution">
    <text evidence="3">The sequence shown here is derived from an EMBL/GenBank/DDBJ whole genome shotgun (WGS) entry which is preliminary data.</text>
</comment>
<dbReference type="RefSeq" id="WP_146438592.1">
    <property type="nucleotide sequence ID" value="NZ_SJPL01000001.1"/>
</dbReference>
<dbReference type="PANTHER" id="PTHR36453:SF1">
    <property type="entry name" value="RIGHT HANDED BETA HELIX DOMAIN-CONTAINING PROTEIN"/>
    <property type="match status" value="1"/>
</dbReference>
<evidence type="ECO:0000259" key="2">
    <source>
        <dbReference type="Pfam" id="PF13229"/>
    </source>
</evidence>
<dbReference type="Proteomes" id="UP000317238">
    <property type="component" value="Unassembled WGS sequence"/>
</dbReference>
<dbReference type="AlphaFoldDB" id="A0A5C5Y3T8"/>
<keyword evidence="1" id="KW-0472">Membrane</keyword>
<organism evidence="3 4">
    <name type="scientific">Crateriforma conspicua</name>
    <dbReference type="NCBI Taxonomy" id="2527996"/>
    <lineage>
        <taxon>Bacteria</taxon>
        <taxon>Pseudomonadati</taxon>
        <taxon>Planctomycetota</taxon>
        <taxon>Planctomycetia</taxon>
        <taxon>Planctomycetales</taxon>
        <taxon>Planctomycetaceae</taxon>
        <taxon>Crateriforma</taxon>
    </lineage>
</organism>
<accession>A0A5C5Y3T8</accession>
<dbReference type="Gene3D" id="2.160.20.10">
    <property type="entry name" value="Single-stranded right-handed beta-helix, Pectin lyase-like"/>
    <property type="match status" value="2"/>
</dbReference>
<reference evidence="3 4" key="1">
    <citation type="submission" date="2019-02" db="EMBL/GenBank/DDBJ databases">
        <title>Deep-cultivation of Planctomycetes and their phenomic and genomic characterization uncovers novel biology.</title>
        <authorList>
            <person name="Wiegand S."/>
            <person name="Jogler M."/>
            <person name="Boedeker C."/>
            <person name="Pinto D."/>
            <person name="Vollmers J."/>
            <person name="Rivas-Marin E."/>
            <person name="Kohn T."/>
            <person name="Peeters S.H."/>
            <person name="Heuer A."/>
            <person name="Rast P."/>
            <person name="Oberbeckmann S."/>
            <person name="Bunk B."/>
            <person name="Jeske O."/>
            <person name="Meyerdierks A."/>
            <person name="Storesund J.E."/>
            <person name="Kallscheuer N."/>
            <person name="Luecker S."/>
            <person name="Lage O.M."/>
            <person name="Pohl T."/>
            <person name="Merkel B.J."/>
            <person name="Hornburger P."/>
            <person name="Mueller R.-W."/>
            <person name="Bruemmer F."/>
            <person name="Labrenz M."/>
            <person name="Spormann A.M."/>
            <person name="Op Den Camp H."/>
            <person name="Overmann J."/>
            <person name="Amann R."/>
            <person name="Jetten M.S.M."/>
            <person name="Mascher T."/>
            <person name="Medema M.H."/>
            <person name="Devos D.P."/>
            <person name="Kaster A.-K."/>
            <person name="Ovreas L."/>
            <person name="Rohde M."/>
            <person name="Galperin M.Y."/>
            <person name="Jogler C."/>
        </authorList>
    </citation>
    <scope>NUCLEOTIDE SEQUENCE [LARGE SCALE GENOMIC DNA]</scope>
    <source>
        <strain evidence="3 4">Pan14r</strain>
    </source>
</reference>
<gene>
    <name evidence="3" type="ORF">Pan14r_12190</name>
</gene>
<sequence length="476" mass="53907">MRETNVQFSQLWTISGAATQRQADETQGFFFPVIAVLLSLAMMHSTVFAAKTVLYVAVNGNDQWSGRYADPQGNDGPLATLDGARRKVRELIKAQQTPASEVTDGVDVLIRGGTYELRETVVFGPDDSGRPGAPVSYKAFPGENPVFSAGVAISQWTKCDRDPEGTAVAAQGKLWFADVPSMPNGKWVIKSLYDRDRLLQRSTSGELFYADRKRDNDYNMQGKKIYRALDYEGEPVAPFDRDITYRGDDMRSWKNTGDIEIVLRERRWIYNLIPLDRIDEKTKTAWMAVDPTYQPTKPTKPYWIENAIDYLDEPGEWVFDRSEGRLNLWPDRDVKEMEIIAPYLQELIRVEGQEDGPFTKNLRFEGLTFRHGLRDTLVEGDRGLQHDWEMYDKGNAAIRFRHAEDCVVSRCEISHSSGTGIRLDLHCQKITLSSSRLSHLGGNGIVLSGYGPGTKDVNHHNVVTDWRAPQKLVHEL</sequence>
<proteinExistence type="predicted"/>
<dbReference type="PANTHER" id="PTHR36453">
    <property type="entry name" value="SECRETED PROTEIN-RELATED"/>
    <property type="match status" value="1"/>
</dbReference>
<evidence type="ECO:0000313" key="3">
    <source>
        <dbReference type="EMBL" id="TWT68935.1"/>
    </source>
</evidence>
<dbReference type="InterPro" id="IPR039448">
    <property type="entry name" value="Beta_helix"/>
</dbReference>
<feature type="domain" description="Right handed beta helix" evidence="2">
    <location>
        <begin position="387"/>
        <end position="451"/>
    </location>
</feature>
<dbReference type="SUPFAM" id="SSF51126">
    <property type="entry name" value="Pectin lyase-like"/>
    <property type="match status" value="1"/>
</dbReference>
<keyword evidence="1" id="KW-0812">Transmembrane</keyword>
<dbReference type="EMBL" id="SJPL01000001">
    <property type="protein sequence ID" value="TWT68935.1"/>
    <property type="molecule type" value="Genomic_DNA"/>
</dbReference>
<keyword evidence="1" id="KW-1133">Transmembrane helix</keyword>
<dbReference type="InterPro" id="IPR012334">
    <property type="entry name" value="Pectin_lyas_fold"/>
</dbReference>
<dbReference type="Pfam" id="PF13229">
    <property type="entry name" value="Beta_helix"/>
    <property type="match status" value="1"/>
</dbReference>